<sequence length="512" mass="58870">MILSACIPEPENPTIQLSETSQLAQVRDWFEANKTKLRLPERGTNYRTESQELILPFFEKKPDWEQFHHYYFPDGREVFETSLENANNYFPSEMAEAFSGQNPSEIMIQNILFVRHTTRNQFNVVIARYYPGNEESKINFNEISYNQIPVFWTGKLELFTYDERFFVGFEFEEGEMISSYTRQLQIGDRRKNEAGMDVRCTTRYIPVYYTLCVSQEGFPPNCTKEIDYFVEQISCYGADGGRPSYSYMGGGNPRESDPATDGGGKNNTDPTPPEMPKPGIINNLTNKCADGIFKEIKKTGIKSNEPKGTFAVDQEILKLFDESTKYDYVIQNSDKPNQTTPVPDIRSGKSAFLVNLNNDYLSKATQLSIARTIIHESIHAFIEYKLVNDGVYYSEFTDKYSDYLRRKSSDRMNRAQHELMAEYIEVMAYSLKQWDREYGNGKMGKPLLDDDYYRAMAFGGLLANDPRQQPPSFPIPTDSFKALVPKASDRMKIIKIIQNEQEGNQSKGTKCN</sequence>
<reference evidence="2 3" key="1">
    <citation type="submission" date="2021-06" db="EMBL/GenBank/DDBJ databases">
        <title>44 bacteria genomes isolated from Dapeng, Shenzhen.</title>
        <authorList>
            <person name="Zheng W."/>
            <person name="Yu S."/>
            <person name="Huang Y."/>
        </authorList>
    </citation>
    <scope>NUCLEOTIDE SEQUENCE [LARGE SCALE GENOMIC DNA]</scope>
    <source>
        <strain evidence="2 3">DP5N14-6</strain>
    </source>
</reference>
<evidence type="ECO:0000313" key="3">
    <source>
        <dbReference type="Proteomes" id="UP000766609"/>
    </source>
</evidence>
<evidence type="ECO:0008006" key="4">
    <source>
        <dbReference type="Google" id="ProtNLM"/>
    </source>
</evidence>
<accession>A0ABS7N6G1</accession>
<gene>
    <name evidence="2" type="ORF">KUV23_11305</name>
</gene>
<feature type="region of interest" description="Disordered" evidence="1">
    <location>
        <begin position="246"/>
        <end position="280"/>
    </location>
</feature>
<keyword evidence="3" id="KW-1185">Reference proteome</keyword>
<protein>
    <recommendedName>
        <fullName evidence="4">SprT-like family protein</fullName>
    </recommendedName>
</protein>
<dbReference type="RefSeq" id="WP_134203127.1">
    <property type="nucleotide sequence ID" value="NZ_JAHVHP010000002.1"/>
</dbReference>
<dbReference type="Proteomes" id="UP000766609">
    <property type="component" value="Unassembled WGS sequence"/>
</dbReference>
<evidence type="ECO:0000313" key="2">
    <source>
        <dbReference type="EMBL" id="MBY5951565.1"/>
    </source>
</evidence>
<evidence type="ECO:0000256" key="1">
    <source>
        <dbReference type="SAM" id="MobiDB-lite"/>
    </source>
</evidence>
<organism evidence="2 3">
    <name type="scientific">Algoriphagus marincola</name>
    <dbReference type="NCBI Taxonomy" id="264027"/>
    <lineage>
        <taxon>Bacteria</taxon>
        <taxon>Pseudomonadati</taxon>
        <taxon>Bacteroidota</taxon>
        <taxon>Cytophagia</taxon>
        <taxon>Cytophagales</taxon>
        <taxon>Cyclobacteriaceae</taxon>
        <taxon>Algoriphagus</taxon>
    </lineage>
</organism>
<comment type="caution">
    <text evidence="2">The sequence shown here is derived from an EMBL/GenBank/DDBJ whole genome shotgun (WGS) entry which is preliminary data.</text>
</comment>
<name>A0ABS7N6G1_9BACT</name>
<dbReference type="EMBL" id="JAHVHP010000002">
    <property type="protein sequence ID" value="MBY5951565.1"/>
    <property type="molecule type" value="Genomic_DNA"/>
</dbReference>
<proteinExistence type="predicted"/>